<protein>
    <recommendedName>
        <fullName evidence="4">UBC core domain-containing protein</fullName>
    </recommendedName>
</protein>
<evidence type="ECO:0000313" key="5">
    <source>
        <dbReference type="EMBL" id="KAK0751883.1"/>
    </source>
</evidence>
<feature type="compositionally biased region" description="Low complexity" evidence="3">
    <location>
        <begin position="571"/>
        <end position="594"/>
    </location>
</feature>
<dbReference type="Gene3D" id="3.10.110.10">
    <property type="entry name" value="Ubiquitin Conjugating Enzyme"/>
    <property type="match status" value="1"/>
</dbReference>
<name>A0AA40F641_9PEZI</name>
<dbReference type="EMBL" id="JAUKUD010000002">
    <property type="protein sequence ID" value="KAK0751883.1"/>
    <property type="molecule type" value="Genomic_DNA"/>
</dbReference>
<dbReference type="SMART" id="SM00212">
    <property type="entry name" value="UBCc"/>
    <property type="match status" value="1"/>
</dbReference>
<evidence type="ECO:0000256" key="1">
    <source>
        <dbReference type="ARBA" id="ARBA00022679"/>
    </source>
</evidence>
<dbReference type="PANTHER" id="PTHR46116:SF15">
    <property type="entry name" value="(E3-INDEPENDENT) E2 UBIQUITIN-CONJUGATING ENZYME"/>
    <property type="match status" value="1"/>
</dbReference>
<keyword evidence="6" id="KW-1185">Reference proteome</keyword>
<comment type="caution">
    <text evidence="5">The sequence shown here is derived from an EMBL/GenBank/DDBJ whole genome shotgun (WGS) entry which is preliminary data.</text>
</comment>
<feature type="compositionally biased region" description="Low complexity" evidence="3">
    <location>
        <begin position="83"/>
        <end position="92"/>
    </location>
</feature>
<evidence type="ECO:0000259" key="4">
    <source>
        <dbReference type="PROSITE" id="PS50127"/>
    </source>
</evidence>
<dbReference type="SUPFAM" id="SSF54495">
    <property type="entry name" value="UBC-like"/>
    <property type="match status" value="1"/>
</dbReference>
<dbReference type="GO" id="GO:0061631">
    <property type="term" value="F:ubiquitin conjugating enzyme activity"/>
    <property type="evidence" value="ECO:0007669"/>
    <property type="project" value="TreeGrafter"/>
</dbReference>
<evidence type="ECO:0000313" key="6">
    <source>
        <dbReference type="Proteomes" id="UP001172155"/>
    </source>
</evidence>
<organism evidence="5 6">
    <name type="scientific">Schizothecium vesticola</name>
    <dbReference type="NCBI Taxonomy" id="314040"/>
    <lineage>
        <taxon>Eukaryota</taxon>
        <taxon>Fungi</taxon>
        <taxon>Dikarya</taxon>
        <taxon>Ascomycota</taxon>
        <taxon>Pezizomycotina</taxon>
        <taxon>Sordariomycetes</taxon>
        <taxon>Sordariomycetidae</taxon>
        <taxon>Sordariales</taxon>
        <taxon>Schizotheciaceae</taxon>
        <taxon>Schizothecium</taxon>
    </lineage>
</organism>
<evidence type="ECO:0000256" key="3">
    <source>
        <dbReference type="SAM" id="MobiDB-lite"/>
    </source>
</evidence>
<evidence type="ECO:0000256" key="2">
    <source>
        <dbReference type="ARBA" id="ARBA00022786"/>
    </source>
</evidence>
<feature type="region of interest" description="Disordered" evidence="3">
    <location>
        <begin position="47"/>
        <end position="97"/>
    </location>
</feature>
<dbReference type="Proteomes" id="UP001172155">
    <property type="component" value="Unassembled WGS sequence"/>
</dbReference>
<dbReference type="InterPro" id="IPR000608">
    <property type="entry name" value="UBC"/>
</dbReference>
<gene>
    <name evidence="5" type="ORF">B0T18DRAFT_79202</name>
</gene>
<feature type="domain" description="UBC core" evidence="4">
    <location>
        <begin position="391"/>
        <end position="547"/>
    </location>
</feature>
<feature type="compositionally biased region" description="Basic and acidic residues" evidence="3">
    <location>
        <begin position="49"/>
        <end position="64"/>
    </location>
</feature>
<keyword evidence="1" id="KW-0808">Transferase</keyword>
<dbReference type="Pfam" id="PF00179">
    <property type="entry name" value="UQ_con"/>
    <property type="match status" value="1"/>
</dbReference>
<dbReference type="InterPro" id="IPR016135">
    <property type="entry name" value="UBQ-conjugating_enzyme/RWD"/>
</dbReference>
<sequence length="818" mass="89133">MHCPRQLKTVDLQQMKSVTGRPDQKIAWCCDAGRQFLILAVACGPRPTTDGKTRSDSKAPKGGEKALLQPTGKKASKSKGHASSHVSKLSQGTGYGGASSAGSMHHVWAHGAASVAKITATPKKPVLSKADRELEMYLFALSKLLPSQPLGGAAPSFDHRSHTRTAEILAKTPLLRRASEVLRRSSVEDMGYQHQLYFSLLQFLVGISRHTDLRPVLFHPQTLYPESQQVAAVAFGSGGGTLHPSLAVYDTTQSLDGLLQELAKFCRHFVGHAQRYPGELEDTDEARPLSVAEAVIAAVDELQFSRTMAASVASMDRASTKYPVPGPLPNVLTRSRAAKMATTDGDDQEGKLMAAWHREHCVEEVADETIMNGFSFAAEAQALKGQASEKGRMKSLVVQMASLSADLPQGIYVRHGVSRLDVIKALIVGPKGTPYENGIFEFDMFCDSKFPSRPPHMMFRTTGGGTVEFNPNLYVNGKVCLSLLGTWAGQSWEPHRSTILQILVSIQGMIFNPAPWYNEPGREYNLDDQRSKTYSQVIWGNTLRHATVYWLKCRLSASQSSSKGKNPAQDVSPATKVAAPAAASATRAPAKPTTAADIQPLWNTQKLPDAMMHWDTDGSHDITGASFQHTVPSSSKSVPLPQTMPFWQAPKVSQPAASYANQAGASYTSAFDHPPLTAKLHPDQVPPGVPPLSHFSNFSMSAQWMQLNTPQKLGEPLGNSTYMDYLQADDALQMYQNQLQALNTSQLPFSSHIYNPPRPPMESAVAPDHDDVLWGETLRTHFSVMATKIVDTAVASPYGTDQLILSQVKHALRAHKFI</sequence>
<proteinExistence type="predicted"/>
<reference evidence="5" key="1">
    <citation type="submission" date="2023-06" db="EMBL/GenBank/DDBJ databases">
        <title>Genome-scale phylogeny and comparative genomics of the fungal order Sordariales.</title>
        <authorList>
            <consortium name="Lawrence Berkeley National Laboratory"/>
            <person name="Hensen N."/>
            <person name="Bonometti L."/>
            <person name="Westerberg I."/>
            <person name="Brannstrom I.O."/>
            <person name="Guillou S."/>
            <person name="Cros-Aarteil S."/>
            <person name="Calhoun S."/>
            <person name="Haridas S."/>
            <person name="Kuo A."/>
            <person name="Mondo S."/>
            <person name="Pangilinan J."/>
            <person name="Riley R."/>
            <person name="LaButti K."/>
            <person name="Andreopoulos B."/>
            <person name="Lipzen A."/>
            <person name="Chen C."/>
            <person name="Yanf M."/>
            <person name="Daum C."/>
            <person name="Ng V."/>
            <person name="Clum A."/>
            <person name="Steindorff A."/>
            <person name="Ohm R."/>
            <person name="Martin F."/>
            <person name="Silar P."/>
            <person name="Natvig D."/>
            <person name="Lalanne C."/>
            <person name="Gautier V."/>
            <person name="Ament-velasquez S.L."/>
            <person name="Kruys A."/>
            <person name="Hutchinson M.I."/>
            <person name="Powell A.J."/>
            <person name="Barry K."/>
            <person name="Miller A.N."/>
            <person name="Grigoriev I.V."/>
            <person name="Debuchy R."/>
            <person name="Gladieux P."/>
            <person name="Thoren M.H."/>
            <person name="Johannesson H."/>
        </authorList>
    </citation>
    <scope>NUCLEOTIDE SEQUENCE</scope>
    <source>
        <strain evidence="5">SMH3187-1</strain>
    </source>
</reference>
<dbReference type="AlphaFoldDB" id="A0AA40F641"/>
<dbReference type="PANTHER" id="PTHR46116">
    <property type="entry name" value="(E3-INDEPENDENT) E2 UBIQUITIN-CONJUGATING ENZYME"/>
    <property type="match status" value="1"/>
</dbReference>
<keyword evidence="2" id="KW-0833">Ubl conjugation pathway</keyword>
<feature type="region of interest" description="Disordered" evidence="3">
    <location>
        <begin position="559"/>
        <end position="594"/>
    </location>
</feature>
<dbReference type="PROSITE" id="PS50127">
    <property type="entry name" value="UBC_2"/>
    <property type="match status" value="1"/>
</dbReference>
<accession>A0AA40F641</accession>